<keyword evidence="1" id="KW-0862">Zinc</keyword>
<dbReference type="InterPro" id="IPR007527">
    <property type="entry name" value="Znf_SWIM"/>
</dbReference>
<evidence type="ECO:0000256" key="1">
    <source>
        <dbReference type="PROSITE-ProRule" id="PRU00325"/>
    </source>
</evidence>
<organism evidence="3 4">
    <name type="scientific">Arachis hypogaea</name>
    <name type="common">Peanut</name>
    <dbReference type="NCBI Taxonomy" id="3818"/>
    <lineage>
        <taxon>Eukaryota</taxon>
        <taxon>Viridiplantae</taxon>
        <taxon>Streptophyta</taxon>
        <taxon>Embryophyta</taxon>
        <taxon>Tracheophyta</taxon>
        <taxon>Spermatophyta</taxon>
        <taxon>Magnoliopsida</taxon>
        <taxon>eudicotyledons</taxon>
        <taxon>Gunneridae</taxon>
        <taxon>Pentapetalae</taxon>
        <taxon>rosids</taxon>
        <taxon>fabids</taxon>
        <taxon>Fabales</taxon>
        <taxon>Fabaceae</taxon>
        <taxon>Papilionoideae</taxon>
        <taxon>50 kb inversion clade</taxon>
        <taxon>dalbergioids sensu lato</taxon>
        <taxon>Dalbergieae</taxon>
        <taxon>Pterocarpus clade</taxon>
        <taxon>Arachis</taxon>
    </lineage>
</organism>
<gene>
    <name evidence="3" type="ORF">Ahy_B06g081912</name>
</gene>
<dbReference type="PANTHER" id="PTHR47718">
    <property type="entry name" value="OS01G0519700 PROTEIN"/>
    <property type="match status" value="1"/>
</dbReference>
<dbReference type="PANTHER" id="PTHR47718:SF7">
    <property type="entry name" value="PROTEIN FAR1-RELATED SEQUENCE"/>
    <property type="match status" value="1"/>
</dbReference>
<keyword evidence="1" id="KW-0863">Zinc-finger</keyword>
<dbReference type="PROSITE" id="PS50966">
    <property type="entry name" value="ZF_SWIM"/>
    <property type="match status" value="1"/>
</dbReference>
<sequence length="352" mass="41813">MTSLREVGIIIPKIYESFVAQAGGFNLVTFTKQDMYNEVRRQRGMQNGDVSAAIRYLEYVLAFDATYGRNKYNLPIVVFSGVNHHNQTCVFECAMVSCKTQESYIWLFRHCMLADMEVDEFEVQWEAMLDECRVCEVEWVKDLYRKNCMGDSIHQRPIFHRHKDNVPLFVESRYGVLEFVTNFQRCIDFLRDNEDELEFRSWYGTPVLQTEFVELEKDRWTKYTREMFWRFCEALKRCVRIHICKCNENAEGEVYVVQKYRRPKKKWEVSRQNVGNKFSCTCLRIESFELPCVHILVVLVRLDYTIIPTTLVLHRWSKTAKLHYGLNCTGNETHEQTTTYRSRLEAFAQLCT</sequence>
<dbReference type="GO" id="GO:0008270">
    <property type="term" value="F:zinc ion binding"/>
    <property type="evidence" value="ECO:0007669"/>
    <property type="project" value="UniProtKB-KW"/>
</dbReference>
<dbReference type="EMBL" id="SDMP01000016">
    <property type="protein sequence ID" value="RYR03081.1"/>
    <property type="molecule type" value="Genomic_DNA"/>
</dbReference>
<protein>
    <recommendedName>
        <fullName evidence="2">SWIM-type domain-containing protein</fullName>
    </recommendedName>
</protein>
<evidence type="ECO:0000313" key="4">
    <source>
        <dbReference type="Proteomes" id="UP000289738"/>
    </source>
</evidence>
<dbReference type="Proteomes" id="UP000289738">
    <property type="component" value="Chromosome B06"/>
</dbReference>
<name>A0A444YMD2_ARAHY</name>
<keyword evidence="4" id="KW-1185">Reference proteome</keyword>
<accession>A0A444YMD2</accession>
<evidence type="ECO:0000313" key="3">
    <source>
        <dbReference type="EMBL" id="RYR03081.1"/>
    </source>
</evidence>
<feature type="domain" description="SWIM-type" evidence="2">
    <location>
        <begin position="265"/>
        <end position="303"/>
    </location>
</feature>
<keyword evidence="1" id="KW-0479">Metal-binding</keyword>
<dbReference type="AlphaFoldDB" id="A0A444YMD2"/>
<evidence type="ECO:0000259" key="2">
    <source>
        <dbReference type="PROSITE" id="PS50966"/>
    </source>
</evidence>
<comment type="caution">
    <text evidence="3">The sequence shown here is derived from an EMBL/GenBank/DDBJ whole genome shotgun (WGS) entry which is preliminary data.</text>
</comment>
<proteinExistence type="predicted"/>
<dbReference type="Pfam" id="PF10551">
    <property type="entry name" value="MULE"/>
    <property type="match status" value="1"/>
</dbReference>
<reference evidence="3 4" key="1">
    <citation type="submission" date="2019-01" db="EMBL/GenBank/DDBJ databases">
        <title>Sequencing of cultivated peanut Arachis hypogaea provides insights into genome evolution and oil improvement.</title>
        <authorList>
            <person name="Chen X."/>
        </authorList>
    </citation>
    <scope>NUCLEOTIDE SEQUENCE [LARGE SCALE GENOMIC DNA]</scope>
    <source>
        <strain evidence="4">cv. Fuhuasheng</strain>
        <tissue evidence="3">Leaves</tissue>
    </source>
</reference>
<dbReference type="InterPro" id="IPR018289">
    <property type="entry name" value="MULE_transposase_dom"/>
</dbReference>